<evidence type="ECO:0000313" key="2">
    <source>
        <dbReference type="EMBL" id="CAG8776782.1"/>
    </source>
</evidence>
<feature type="transmembrane region" description="Helical" evidence="1">
    <location>
        <begin position="44"/>
        <end position="65"/>
    </location>
</feature>
<dbReference type="Proteomes" id="UP000789508">
    <property type="component" value="Unassembled WGS sequence"/>
</dbReference>
<feature type="non-terminal residue" evidence="2">
    <location>
        <position position="1"/>
    </location>
</feature>
<accession>A0A9N9P1W2</accession>
<evidence type="ECO:0000313" key="3">
    <source>
        <dbReference type="Proteomes" id="UP000789508"/>
    </source>
</evidence>
<evidence type="ECO:0000256" key="1">
    <source>
        <dbReference type="SAM" id="Phobius"/>
    </source>
</evidence>
<proteinExistence type="predicted"/>
<dbReference type="AlphaFoldDB" id="A0A9N9P1W2"/>
<sequence length="106" mass="12619">MGRMINHDDTLAKKTLNDGFTKTSQAWYKKYREPYSQENPIRFLLTKAMIFFAIVFPIYGLWLLWKFHKYRKTTHRHVTTKKNEKSKDDGNYSGFCGINNTDYALI</sequence>
<keyword evidence="3" id="KW-1185">Reference proteome</keyword>
<reference evidence="2" key="1">
    <citation type="submission" date="2021-06" db="EMBL/GenBank/DDBJ databases">
        <authorList>
            <person name="Kallberg Y."/>
            <person name="Tangrot J."/>
            <person name="Rosling A."/>
        </authorList>
    </citation>
    <scope>NUCLEOTIDE SEQUENCE</scope>
    <source>
        <strain evidence="2">FL130A</strain>
    </source>
</reference>
<keyword evidence="1" id="KW-0472">Membrane</keyword>
<comment type="caution">
    <text evidence="2">The sequence shown here is derived from an EMBL/GenBank/DDBJ whole genome shotgun (WGS) entry which is preliminary data.</text>
</comment>
<keyword evidence="1" id="KW-0812">Transmembrane</keyword>
<gene>
    <name evidence="2" type="ORF">ALEPTO_LOCUS14444</name>
</gene>
<name>A0A9N9P1W2_9GLOM</name>
<organism evidence="2 3">
    <name type="scientific">Ambispora leptoticha</name>
    <dbReference type="NCBI Taxonomy" id="144679"/>
    <lineage>
        <taxon>Eukaryota</taxon>
        <taxon>Fungi</taxon>
        <taxon>Fungi incertae sedis</taxon>
        <taxon>Mucoromycota</taxon>
        <taxon>Glomeromycotina</taxon>
        <taxon>Glomeromycetes</taxon>
        <taxon>Archaeosporales</taxon>
        <taxon>Ambisporaceae</taxon>
        <taxon>Ambispora</taxon>
    </lineage>
</organism>
<dbReference type="OrthoDB" id="2684236at2759"/>
<keyword evidence="1" id="KW-1133">Transmembrane helix</keyword>
<protein>
    <submittedName>
        <fullName evidence="2">12184_t:CDS:1</fullName>
    </submittedName>
</protein>
<dbReference type="EMBL" id="CAJVPS010056181">
    <property type="protein sequence ID" value="CAG8776782.1"/>
    <property type="molecule type" value="Genomic_DNA"/>
</dbReference>